<feature type="domain" description="C2H2-type" evidence="2">
    <location>
        <begin position="8"/>
        <end position="30"/>
    </location>
</feature>
<dbReference type="AlphaFoldDB" id="A0AAD5WNG7"/>
<feature type="region of interest" description="Disordered" evidence="1">
    <location>
        <begin position="305"/>
        <end position="324"/>
    </location>
</feature>
<dbReference type="InterPro" id="IPR013087">
    <property type="entry name" value="Znf_C2H2_type"/>
</dbReference>
<protein>
    <recommendedName>
        <fullName evidence="2">C2H2-type domain-containing protein</fullName>
    </recommendedName>
</protein>
<keyword evidence="4" id="KW-1185">Reference proteome</keyword>
<evidence type="ECO:0000256" key="1">
    <source>
        <dbReference type="SAM" id="MobiDB-lite"/>
    </source>
</evidence>
<sequence>MAKVRWACPLGCELGFINIPQLNEHLKKTHVQRSTNGDRAKEPRLLSQEKMDEIREVVKKHRLKPDSTKARLIYETLNPWVDHIEAPIYSPTRGQVFESAQVLAQGHSMAIPLRYKFKALAEADPWFKSLSEPRKEDAMRIACKLLPSFHKAVTIMGIVTTPCDSDGEPPMMKTGPDVPPPPLPVVEDTGCERSSLTRKEPGIDAGMVSRSRPPDSNKNTVVANSGAAGLAIPRQKTPTKRRGDGRLKEPLAKKQVQRKDVTHVIRSGLQGDSGETITEAKTAQSTDNFSQPFGVERRAPSFSCPSLSTGFSEDSHSDPHTAPSFAPNSLNMGLWPEISSLEDCSEIFEDIGRWVIDDCQQSSTGTDPGYPGYPPNLKIEGGTTSTEQGTGVGSRGMAKLEGLHISDDAEQDGWQSHQLSAQPISLMDPQNSKIGAMTELSRPATHRMPSGHHQNVREIGFRDTLDPRMQWPMRSTSPTESDMSETGTLDTWLTNTDTFMPDHLPPLDGVVTGLPGY</sequence>
<feature type="compositionally biased region" description="Basic and acidic residues" evidence="1">
    <location>
        <begin position="241"/>
        <end position="260"/>
    </location>
</feature>
<evidence type="ECO:0000259" key="2">
    <source>
        <dbReference type="PROSITE" id="PS00028"/>
    </source>
</evidence>
<evidence type="ECO:0000313" key="4">
    <source>
        <dbReference type="Proteomes" id="UP001201980"/>
    </source>
</evidence>
<feature type="region of interest" description="Disordered" evidence="1">
    <location>
        <begin position="193"/>
        <end position="260"/>
    </location>
</feature>
<dbReference type="PROSITE" id="PS00028">
    <property type="entry name" value="ZINC_FINGER_C2H2_1"/>
    <property type="match status" value="1"/>
</dbReference>
<proteinExistence type="predicted"/>
<gene>
    <name evidence="3" type="ORF">MKZ38_008699</name>
</gene>
<feature type="compositionally biased region" description="Polar residues" evidence="1">
    <location>
        <begin position="214"/>
        <end position="223"/>
    </location>
</feature>
<dbReference type="Proteomes" id="UP001201980">
    <property type="component" value="Unassembled WGS sequence"/>
</dbReference>
<dbReference type="EMBL" id="JAKWBI020000609">
    <property type="protein sequence ID" value="KAJ2893394.1"/>
    <property type="molecule type" value="Genomic_DNA"/>
</dbReference>
<reference evidence="3" key="1">
    <citation type="submission" date="2022-07" db="EMBL/GenBank/DDBJ databases">
        <title>Draft genome sequence of Zalerion maritima ATCC 34329, a (micro)plastics degrading marine fungus.</title>
        <authorList>
            <person name="Paco A."/>
            <person name="Goncalves M.F.M."/>
            <person name="Rocha-Santos T.A.P."/>
            <person name="Alves A."/>
        </authorList>
    </citation>
    <scope>NUCLEOTIDE SEQUENCE</scope>
    <source>
        <strain evidence="3">ATCC 34329</strain>
    </source>
</reference>
<evidence type="ECO:0000313" key="3">
    <source>
        <dbReference type="EMBL" id="KAJ2893394.1"/>
    </source>
</evidence>
<name>A0AAD5WNG7_9PEZI</name>
<accession>A0AAD5WNG7</accession>
<comment type="caution">
    <text evidence="3">The sequence shown here is derived from an EMBL/GenBank/DDBJ whole genome shotgun (WGS) entry which is preliminary data.</text>
</comment>
<organism evidence="3 4">
    <name type="scientific">Zalerion maritima</name>
    <dbReference type="NCBI Taxonomy" id="339359"/>
    <lineage>
        <taxon>Eukaryota</taxon>
        <taxon>Fungi</taxon>
        <taxon>Dikarya</taxon>
        <taxon>Ascomycota</taxon>
        <taxon>Pezizomycotina</taxon>
        <taxon>Sordariomycetes</taxon>
        <taxon>Lulworthiomycetidae</taxon>
        <taxon>Lulworthiales</taxon>
        <taxon>Lulworthiaceae</taxon>
        <taxon>Zalerion</taxon>
    </lineage>
</organism>